<feature type="compositionally biased region" description="Basic residues" evidence="1">
    <location>
        <begin position="68"/>
        <end position="79"/>
    </location>
</feature>
<accession>A0A367LJI8</accession>
<feature type="compositionally biased region" description="Basic residues" evidence="1">
    <location>
        <begin position="99"/>
        <end position="108"/>
    </location>
</feature>
<feature type="compositionally biased region" description="Basic and acidic residues" evidence="1">
    <location>
        <begin position="125"/>
        <end position="136"/>
    </location>
</feature>
<gene>
    <name evidence="2" type="ORF">L249_6628</name>
</gene>
<proteinExistence type="predicted"/>
<sequence length="142" mass="16291">MGDESRDLQTSADPVLMRKDSVSFGDADRGGGEAKSPRRSRAEGGRQQGKLIGREGDDDKDEEDEKMRRKTRRRTRRTSGKRESERNMEKEEEEEEEKKKKKKKKKMVRGPAKEKRLPSVQKVTTRQDEGRTDGATRGKGKK</sequence>
<evidence type="ECO:0000313" key="2">
    <source>
        <dbReference type="EMBL" id="RCI14596.1"/>
    </source>
</evidence>
<organism evidence="2 3">
    <name type="scientific">Ophiocordyceps polyrhachis-furcata BCC 54312</name>
    <dbReference type="NCBI Taxonomy" id="1330021"/>
    <lineage>
        <taxon>Eukaryota</taxon>
        <taxon>Fungi</taxon>
        <taxon>Dikarya</taxon>
        <taxon>Ascomycota</taxon>
        <taxon>Pezizomycotina</taxon>
        <taxon>Sordariomycetes</taxon>
        <taxon>Hypocreomycetidae</taxon>
        <taxon>Hypocreales</taxon>
        <taxon>Ophiocordycipitaceae</taxon>
        <taxon>Ophiocordyceps</taxon>
    </lineage>
</organism>
<feature type="compositionally biased region" description="Basic and acidic residues" evidence="1">
    <location>
        <begin position="16"/>
        <end position="44"/>
    </location>
</feature>
<feature type="region of interest" description="Disordered" evidence="1">
    <location>
        <begin position="1"/>
        <end position="142"/>
    </location>
</feature>
<dbReference type="AlphaFoldDB" id="A0A367LJI8"/>
<reference evidence="2 3" key="1">
    <citation type="journal article" date="2015" name="BMC Genomics">
        <title>Insights from the genome of Ophiocordyceps polyrhachis-furcata to pathogenicity and host specificity in insect fungi.</title>
        <authorList>
            <person name="Wichadakul D."/>
            <person name="Kobmoo N."/>
            <person name="Ingsriswang S."/>
            <person name="Tangphatsornruang S."/>
            <person name="Chantasingh D."/>
            <person name="Luangsa-ard J.J."/>
            <person name="Eurwilaichitr L."/>
        </authorList>
    </citation>
    <scope>NUCLEOTIDE SEQUENCE [LARGE SCALE GENOMIC DNA]</scope>
    <source>
        <strain evidence="2 3">BCC 54312</strain>
    </source>
</reference>
<protein>
    <submittedName>
        <fullName evidence="2">Uncharacterized protein</fullName>
    </submittedName>
</protein>
<name>A0A367LJI8_9HYPO</name>
<keyword evidence="3" id="KW-1185">Reference proteome</keyword>
<dbReference type="EMBL" id="LKCN02000003">
    <property type="protein sequence ID" value="RCI14596.1"/>
    <property type="molecule type" value="Genomic_DNA"/>
</dbReference>
<evidence type="ECO:0000256" key="1">
    <source>
        <dbReference type="SAM" id="MobiDB-lite"/>
    </source>
</evidence>
<dbReference type="Proteomes" id="UP000253664">
    <property type="component" value="Unassembled WGS sequence"/>
</dbReference>
<feature type="compositionally biased region" description="Basic and acidic residues" evidence="1">
    <location>
        <begin position="80"/>
        <end position="89"/>
    </location>
</feature>
<evidence type="ECO:0000313" key="3">
    <source>
        <dbReference type="Proteomes" id="UP000253664"/>
    </source>
</evidence>
<comment type="caution">
    <text evidence="2">The sequence shown here is derived from an EMBL/GenBank/DDBJ whole genome shotgun (WGS) entry which is preliminary data.</text>
</comment>